<dbReference type="RefSeq" id="WP_064611461.1">
    <property type="nucleotide sequence ID" value="NZ_LXHB01000098.1"/>
</dbReference>
<keyword evidence="3 5" id="KW-0808">Transferase</keyword>
<comment type="caution">
    <text evidence="5">The sequence shown here is derived from an EMBL/GenBank/DDBJ whole genome shotgun (WGS) entry which is preliminary data.</text>
</comment>
<dbReference type="AlphaFoldDB" id="A0A198UDD6"/>
<dbReference type="Pfam" id="PF04358">
    <property type="entry name" value="DsrC"/>
    <property type="match status" value="1"/>
</dbReference>
<dbReference type="InterPro" id="IPR042072">
    <property type="entry name" value="DsrC-like_C"/>
</dbReference>
<dbReference type="GO" id="GO:0016740">
    <property type="term" value="F:transferase activity"/>
    <property type="evidence" value="ECO:0007669"/>
    <property type="project" value="UniProtKB-KW"/>
</dbReference>
<dbReference type="Gene3D" id="1.10.10.370">
    <property type="entry name" value="DsrC-like protein, C-terminal domain"/>
    <property type="match status" value="1"/>
</dbReference>
<dbReference type="NCBIfam" id="TIGR03342">
    <property type="entry name" value="dsrC_tusE_dsvC"/>
    <property type="match status" value="1"/>
</dbReference>
<dbReference type="InterPro" id="IPR007453">
    <property type="entry name" value="DsrC/TusE"/>
</dbReference>
<dbReference type="SUPFAM" id="SSF69721">
    <property type="entry name" value="DsrC, the gamma subunit of dissimilatory sulfite reductase"/>
    <property type="match status" value="1"/>
</dbReference>
<comment type="similarity">
    <text evidence="3">Belongs to the dsrC/tusE family.</text>
</comment>
<dbReference type="EC" id="2.8.1.-" evidence="3"/>
<dbReference type="PANTHER" id="PTHR37010">
    <property type="entry name" value="SULFURTRANSFERASE TUSE"/>
    <property type="match status" value="1"/>
</dbReference>
<comment type="subcellular location">
    <subcellularLocation>
        <location evidence="1">Cytoplasm</location>
    </subcellularLocation>
</comment>
<dbReference type="InterPro" id="IPR025526">
    <property type="entry name" value="DsrC-like_dom_sf"/>
</dbReference>
<gene>
    <name evidence="5" type="ORF">AO384_1800</name>
</gene>
<evidence type="ECO:0000256" key="4">
    <source>
        <dbReference type="PIRSR" id="PIRSR006223-50"/>
    </source>
</evidence>
<evidence type="ECO:0000256" key="1">
    <source>
        <dbReference type="ARBA" id="ARBA00004496"/>
    </source>
</evidence>
<dbReference type="eggNOG" id="COG2920">
    <property type="taxonomic scope" value="Bacteria"/>
</dbReference>
<dbReference type="InterPro" id="IPR043163">
    <property type="entry name" value="DsrC-like_N"/>
</dbReference>
<dbReference type="PATRIC" id="fig|480.237.peg.383"/>
<dbReference type="PIRSF" id="PIRSF006223">
    <property type="entry name" value="DsrC_TusE"/>
    <property type="match status" value="1"/>
</dbReference>
<dbReference type="Proteomes" id="UP000078228">
    <property type="component" value="Unassembled WGS sequence"/>
</dbReference>
<dbReference type="EMBL" id="LXHC01000028">
    <property type="protein sequence ID" value="OAU94443.1"/>
    <property type="molecule type" value="Genomic_DNA"/>
</dbReference>
<sequence>MNHLPSLDDDGHLKNHNDWTPKIAQRLADTIGVTLESEHYQIIGEVRAFFETYHHSPSTRPLIKHLMARLPNLDISNQKLQKLFNTGLVARHVNRIAGLPKPPNCL</sequence>
<keyword evidence="2" id="KW-0963">Cytoplasm</keyword>
<reference evidence="5 6" key="1">
    <citation type="journal article" date="2016" name="Genome Biol. Evol.">
        <title>Comparative Genomic Analyses of the Moraxella catarrhalis Serosensitive and Seroresistant Lineages Demonstrate Their Independent Evolution.</title>
        <authorList>
            <person name="Earl J.P."/>
            <person name="de Vries S.P."/>
            <person name="Ahmed A."/>
            <person name="Powell E."/>
            <person name="Schultz M.P."/>
            <person name="Hermans P.W."/>
            <person name="Hill D.J."/>
            <person name="Zhou Z."/>
            <person name="Constantinidou C.I."/>
            <person name="Hu F.Z."/>
            <person name="Bootsma H.J."/>
            <person name="Ehrlich G.D."/>
        </authorList>
    </citation>
    <scope>NUCLEOTIDE SEQUENCE [LARGE SCALE GENOMIC DNA]</scope>
    <source>
        <strain evidence="5 6">Z7542</strain>
    </source>
</reference>
<organism evidence="5 6">
    <name type="scientific">Moraxella catarrhalis</name>
    <name type="common">Branhamella catarrhalis</name>
    <dbReference type="NCBI Taxonomy" id="480"/>
    <lineage>
        <taxon>Bacteria</taxon>
        <taxon>Pseudomonadati</taxon>
        <taxon>Pseudomonadota</taxon>
        <taxon>Gammaproteobacteria</taxon>
        <taxon>Moraxellales</taxon>
        <taxon>Moraxellaceae</taxon>
        <taxon>Moraxella</taxon>
    </lineage>
</organism>
<protein>
    <recommendedName>
        <fullName evidence="3">Sulfurtransferase</fullName>
        <ecNumber evidence="3">2.8.1.-</ecNumber>
    </recommendedName>
</protein>
<evidence type="ECO:0000313" key="5">
    <source>
        <dbReference type="EMBL" id="OAU94443.1"/>
    </source>
</evidence>
<name>A0A198UDD6_MORCA</name>
<keyword evidence="6" id="KW-1185">Reference proteome</keyword>
<dbReference type="GO" id="GO:0002143">
    <property type="term" value="P:tRNA wobble position uridine thiolation"/>
    <property type="evidence" value="ECO:0007669"/>
    <property type="project" value="TreeGrafter"/>
</dbReference>
<accession>A0A198UDD6</accession>
<evidence type="ECO:0000313" key="6">
    <source>
        <dbReference type="Proteomes" id="UP000078228"/>
    </source>
</evidence>
<dbReference type="GO" id="GO:0097163">
    <property type="term" value="F:sulfur carrier activity"/>
    <property type="evidence" value="ECO:0007669"/>
    <property type="project" value="TreeGrafter"/>
</dbReference>
<comment type="function">
    <text evidence="3">Part of a sulfur-relay system.</text>
</comment>
<dbReference type="PANTHER" id="PTHR37010:SF1">
    <property type="entry name" value="SULFURTRANSFERASE TUSE"/>
    <property type="match status" value="1"/>
</dbReference>
<proteinExistence type="inferred from homology"/>
<evidence type="ECO:0000256" key="3">
    <source>
        <dbReference type="PIRNR" id="PIRNR006223"/>
    </source>
</evidence>
<evidence type="ECO:0000256" key="2">
    <source>
        <dbReference type="ARBA" id="ARBA00022490"/>
    </source>
</evidence>
<dbReference type="OrthoDB" id="9786347at2"/>
<dbReference type="Gene3D" id="3.30.1420.10">
    <property type="match status" value="1"/>
</dbReference>
<dbReference type="GO" id="GO:0005737">
    <property type="term" value="C:cytoplasm"/>
    <property type="evidence" value="ECO:0007669"/>
    <property type="project" value="UniProtKB-SubCell"/>
</dbReference>
<feature type="active site" description="Cysteine persulfide intermediate" evidence="4">
    <location>
        <position position="105"/>
    </location>
</feature>